<dbReference type="GeneID" id="9992467"/>
<evidence type="ECO:0000313" key="2">
    <source>
        <dbReference type="EMBL" id="RYJ14726.1"/>
    </source>
</evidence>
<keyword evidence="1" id="KW-1133">Transmembrane helix</keyword>
<evidence type="ECO:0000256" key="1">
    <source>
        <dbReference type="SAM" id="Phobius"/>
    </source>
</evidence>
<keyword evidence="1" id="KW-0472">Membrane</keyword>
<dbReference type="RefSeq" id="WP_006055186.1">
    <property type="nucleotide sequence ID" value="NZ_RZHH01000002.1"/>
</dbReference>
<dbReference type="AlphaFoldDB" id="A0A482TEG6"/>
<gene>
    <name evidence="2" type="ORF">ELS19_12705</name>
</gene>
<dbReference type="Proteomes" id="UP000294028">
    <property type="component" value="Unassembled WGS sequence"/>
</dbReference>
<feature type="transmembrane region" description="Helical" evidence="1">
    <location>
        <begin position="75"/>
        <end position="93"/>
    </location>
</feature>
<evidence type="ECO:0000313" key="3">
    <source>
        <dbReference type="Proteomes" id="UP000294028"/>
    </source>
</evidence>
<sequence>MPSVSQPLRPSLKAESWTGLLGAVAFFIFGNLPAELPLMTARTLVAASLVPVPFGAYFALGKSSRRATEALTHRGVRFTFSLSFSLSLLWLTLAGSPGVRLGVVSFLLGLAAGDWYLYSVADIEYGGDEGSVFPS</sequence>
<name>A0A482TEG6_9EURY</name>
<protein>
    <submittedName>
        <fullName evidence="2">Uncharacterized protein</fullName>
    </submittedName>
</protein>
<dbReference type="EMBL" id="RZHH01000002">
    <property type="protein sequence ID" value="RYJ14726.1"/>
    <property type="molecule type" value="Genomic_DNA"/>
</dbReference>
<organism evidence="2 3">
    <name type="scientific">Halogeometricum borinquense</name>
    <dbReference type="NCBI Taxonomy" id="60847"/>
    <lineage>
        <taxon>Archaea</taxon>
        <taxon>Methanobacteriati</taxon>
        <taxon>Methanobacteriota</taxon>
        <taxon>Stenosarchaea group</taxon>
        <taxon>Halobacteria</taxon>
        <taxon>Halobacteriales</taxon>
        <taxon>Haloferacaceae</taxon>
        <taxon>Halogeometricum</taxon>
    </lineage>
</organism>
<proteinExistence type="predicted"/>
<reference evidence="2 3" key="1">
    <citation type="submission" date="2018-12" db="EMBL/GenBank/DDBJ databases">
        <title>Genome analysis provides insights into bioremediation potentialities of Halogeometricum borinquense strain N11.</title>
        <authorList>
            <person name="Najjari A."/>
            <person name="Youssef N."/>
            <person name="Fhoula I."/>
            <person name="Ben Dhia O."/>
            <person name="Mahjoubi M."/>
            <person name="Ouzari H.I."/>
            <person name="Cherif A."/>
        </authorList>
    </citation>
    <scope>NUCLEOTIDE SEQUENCE [LARGE SCALE GENOMIC DNA]</scope>
    <source>
        <strain evidence="2 3">N11</strain>
    </source>
</reference>
<comment type="caution">
    <text evidence="2">The sequence shown here is derived from an EMBL/GenBank/DDBJ whole genome shotgun (WGS) entry which is preliminary data.</text>
</comment>
<accession>A0A482TEG6</accession>
<feature type="transmembrane region" description="Helical" evidence="1">
    <location>
        <begin position="44"/>
        <end position="63"/>
    </location>
</feature>
<keyword evidence="1" id="KW-0812">Transmembrane</keyword>